<dbReference type="PANTHER" id="PTHR21496">
    <property type="entry name" value="FERREDOXIN-RELATED"/>
    <property type="match status" value="1"/>
</dbReference>
<accession>A0A4Q8AF05</accession>
<feature type="domain" description="Rieske" evidence="5">
    <location>
        <begin position="12"/>
        <end position="105"/>
    </location>
</feature>
<dbReference type="SUPFAM" id="SSF50022">
    <property type="entry name" value="ISP domain"/>
    <property type="match status" value="1"/>
</dbReference>
<dbReference type="Gene3D" id="2.102.10.10">
    <property type="entry name" value="Rieske [2Fe-2S] iron-sulphur domain"/>
    <property type="match status" value="1"/>
</dbReference>
<evidence type="ECO:0000256" key="1">
    <source>
        <dbReference type="ARBA" id="ARBA00022714"/>
    </source>
</evidence>
<reference evidence="6 7" key="1">
    <citation type="submission" date="2019-02" db="EMBL/GenBank/DDBJ databases">
        <title>Sequencing the genomes of 1000 actinobacteria strains.</title>
        <authorList>
            <person name="Klenk H.-P."/>
        </authorList>
    </citation>
    <scope>NUCLEOTIDE SEQUENCE [LARGE SCALE GENOMIC DNA]</scope>
    <source>
        <strain evidence="6 7">DSM 17364</strain>
    </source>
</reference>
<keyword evidence="7" id="KW-1185">Reference proteome</keyword>
<dbReference type="AlphaFoldDB" id="A0A4Q8AF05"/>
<comment type="caution">
    <text evidence="6">The sequence shown here is derived from an EMBL/GenBank/DDBJ whole genome shotgun (WGS) entry which is preliminary data.</text>
</comment>
<dbReference type="OrthoDB" id="147178at2"/>
<dbReference type="PANTHER" id="PTHR21496:SF23">
    <property type="entry name" value="3-PHENYLPROPIONATE_CINNAMIC ACID DIOXYGENASE FERREDOXIN SUBUNIT"/>
    <property type="match status" value="1"/>
</dbReference>
<evidence type="ECO:0000313" key="6">
    <source>
        <dbReference type="EMBL" id="RZU62828.1"/>
    </source>
</evidence>
<dbReference type="NCBIfam" id="NF007422">
    <property type="entry name" value="PRK09965.1"/>
    <property type="match status" value="1"/>
</dbReference>
<evidence type="ECO:0000256" key="2">
    <source>
        <dbReference type="ARBA" id="ARBA00022723"/>
    </source>
</evidence>
<name>A0A4Q8AF05_9MICC</name>
<protein>
    <submittedName>
        <fullName evidence="6">3-phenylpropionate/trans-cinnamate dioxygenase ferredoxin subunit</fullName>
    </submittedName>
</protein>
<dbReference type="InterPro" id="IPR017941">
    <property type="entry name" value="Rieske_2Fe-2S"/>
</dbReference>
<keyword evidence="2" id="KW-0479">Metal-binding</keyword>
<dbReference type="InterPro" id="IPR036922">
    <property type="entry name" value="Rieske_2Fe-2S_sf"/>
</dbReference>
<dbReference type="EMBL" id="SHLA01000001">
    <property type="protein sequence ID" value="RZU62828.1"/>
    <property type="molecule type" value="Genomic_DNA"/>
</dbReference>
<sequence length="115" mass="12241">MSQPINIGSVDDIPAGEARVLDGGDNSTGVDISIFHAEDGNFYALDDECTHEEASLADGFIEDAQVECPLHAAAFCLKTGKALCLPATENARTHRVEVRDGELILYPGEPAPTQD</sequence>
<dbReference type="CDD" id="cd03528">
    <property type="entry name" value="Rieske_RO_ferredoxin"/>
    <property type="match status" value="1"/>
</dbReference>
<keyword evidence="1" id="KW-0001">2Fe-2S</keyword>
<evidence type="ECO:0000313" key="7">
    <source>
        <dbReference type="Proteomes" id="UP000292685"/>
    </source>
</evidence>
<dbReference type="GO" id="GO:0004497">
    <property type="term" value="F:monooxygenase activity"/>
    <property type="evidence" value="ECO:0007669"/>
    <property type="project" value="UniProtKB-ARBA"/>
</dbReference>
<evidence type="ECO:0000259" key="5">
    <source>
        <dbReference type="PROSITE" id="PS51296"/>
    </source>
</evidence>
<dbReference type="Pfam" id="PF00355">
    <property type="entry name" value="Rieske"/>
    <property type="match status" value="1"/>
</dbReference>
<dbReference type="Proteomes" id="UP000292685">
    <property type="component" value="Unassembled WGS sequence"/>
</dbReference>
<keyword evidence="6" id="KW-0223">Dioxygenase</keyword>
<keyword evidence="6" id="KW-0560">Oxidoreductase</keyword>
<dbReference type="PROSITE" id="PS51296">
    <property type="entry name" value="RIESKE"/>
    <property type="match status" value="1"/>
</dbReference>
<keyword evidence="4" id="KW-0411">Iron-sulfur</keyword>
<keyword evidence="3" id="KW-0408">Iron</keyword>
<dbReference type="RefSeq" id="WP_102158793.1">
    <property type="nucleotide sequence ID" value="NZ_PGGT01000026.1"/>
</dbReference>
<gene>
    <name evidence="6" type="ORF">EV380_2433</name>
</gene>
<dbReference type="GO" id="GO:0051537">
    <property type="term" value="F:2 iron, 2 sulfur cluster binding"/>
    <property type="evidence" value="ECO:0007669"/>
    <property type="project" value="UniProtKB-KW"/>
</dbReference>
<evidence type="ECO:0000256" key="4">
    <source>
        <dbReference type="ARBA" id="ARBA00023014"/>
    </source>
</evidence>
<evidence type="ECO:0000256" key="3">
    <source>
        <dbReference type="ARBA" id="ARBA00023004"/>
    </source>
</evidence>
<organism evidence="6 7">
    <name type="scientific">Zhihengliuella halotolerans</name>
    <dbReference type="NCBI Taxonomy" id="370736"/>
    <lineage>
        <taxon>Bacteria</taxon>
        <taxon>Bacillati</taxon>
        <taxon>Actinomycetota</taxon>
        <taxon>Actinomycetes</taxon>
        <taxon>Micrococcales</taxon>
        <taxon>Micrococcaceae</taxon>
        <taxon>Zhihengliuella</taxon>
    </lineage>
</organism>
<dbReference type="GO" id="GO:0051213">
    <property type="term" value="F:dioxygenase activity"/>
    <property type="evidence" value="ECO:0007669"/>
    <property type="project" value="UniProtKB-KW"/>
</dbReference>
<dbReference type="GO" id="GO:0046872">
    <property type="term" value="F:metal ion binding"/>
    <property type="evidence" value="ECO:0007669"/>
    <property type="project" value="UniProtKB-KW"/>
</dbReference>
<dbReference type="GO" id="GO:0016705">
    <property type="term" value="F:oxidoreductase activity, acting on paired donors, with incorporation or reduction of molecular oxygen"/>
    <property type="evidence" value="ECO:0007669"/>
    <property type="project" value="UniProtKB-ARBA"/>
</dbReference>
<proteinExistence type="predicted"/>